<dbReference type="Gene3D" id="3.40.1090.10">
    <property type="entry name" value="Cytosolic phospholipase A2 catalytic domain"/>
    <property type="match status" value="1"/>
</dbReference>
<keyword evidence="2 3" id="KW-0378">Hydrolase</keyword>
<feature type="active site" description="Nucleophile" evidence="2">
    <location>
        <position position="78"/>
    </location>
</feature>
<evidence type="ECO:0000256" key="1">
    <source>
        <dbReference type="ARBA" id="ARBA00023098"/>
    </source>
</evidence>
<feature type="active site" description="Proton acceptor" evidence="2">
    <location>
        <position position="196"/>
    </location>
</feature>
<evidence type="ECO:0000256" key="2">
    <source>
        <dbReference type="PROSITE-ProRule" id="PRU01161"/>
    </source>
</evidence>
<gene>
    <name evidence="5" type="ORF">CEUSTIGMA_g9535.t1</name>
</gene>
<dbReference type="EMBL" id="BEGY01000075">
    <property type="protein sequence ID" value="GAX82107.1"/>
    <property type="molecule type" value="Genomic_DNA"/>
</dbReference>
<evidence type="ECO:0000256" key="3">
    <source>
        <dbReference type="RuleBase" id="RU361262"/>
    </source>
</evidence>
<comment type="caution">
    <text evidence="5">The sequence shown here is derived from an EMBL/GenBank/DDBJ whole genome shotgun (WGS) entry which is preliminary data.</text>
</comment>
<organism evidence="5 6">
    <name type="scientific">Chlamydomonas eustigma</name>
    <dbReference type="NCBI Taxonomy" id="1157962"/>
    <lineage>
        <taxon>Eukaryota</taxon>
        <taxon>Viridiplantae</taxon>
        <taxon>Chlorophyta</taxon>
        <taxon>core chlorophytes</taxon>
        <taxon>Chlorophyceae</taxon>
        <taxon>CS clade</taxon>
        <taxon>Chlamydomonadales</taxon>
        <taxon>Chlamydomonadaceae</taxon>
        <taxon>Chlamydomonas</taxon>
    </lineage>
</organism>
<comment type="caution">
    <text evidence="2">Lacks conserved residue(s) required for the propagation of feature annotation.</text>
</comment>
<dbReference type="STRING" id="1157962.A0A250XGA4"/>
<dbReference type="Pfam" id="PF01734">
    <property type="entry name" value="Patatin"/>
    <property type="match status" value="1"/>
</dbReference>
<dbReference type="PANTHER" id="PTHR12406">
    <property type="entry name" value="CALCIUM-INDEPENDENT PHOSPHOLIPASE A2 IPLA2 -RELATED"/>
    <property type="match status" value="1"/>
</dbReference>
<accession>A0A250XGA4</accession>
<dbReference type="PROSITE" id="PS51635">
    <property type="entry name" value="PNPLA"/>
    <property type="match status" value="1"/>
</dbReference>
<protein>
    <recommendedName>
        <fullName evidence="3">Patatin</fullName>
        <ecNumber evidence="3">3.1.1.-</ecNumber>
    </recommendedName>
</protein>
<sequence length="415" mass="44549">MEKFATRASSLWASTDLSHPTCIENAHPVRLTEAIHRGSIGFSFSGGGFLLPYYLGNIRALRRIGLVKAGGTHVGGSSAGSLAAAVIACGLSIKEVLPAVRAMMADCREKGVFRRLGPRLRSQLEAILPEDAHIRCTGITHIAITKVKPYGGLHSKRVSQFDTREDLLDALVASCHLPFLSNGSLTTRFHGRSVMDGGFTDFIPVPTEPHHVVKITCLPLANIDKMLVRNKDTAQRYIALSPCRFRKWPFTTDQTFKLALSPGPESFIDFLFEAGEADVMTWLETSTSPALAHALSTASQKDDSVIAIPEAGHTVTTATADGMHDKPPSLLLVSIDATVRCVDSVDSVAPSTIPVDLASYQGHHPPTPVVQCISSQTSSRQADERTICDDVPGSGGADMTASATILQQKEIVQIC</sequence>
<dbReference type="PANTHER" id="PTHR12406:SF7">
    <property type="entry name" value="PATATIN-LIKE PHOSPHOLIPASE DOMAIN-CONTAINING PROTEIN 4"/>
    <property type="match status" value="1"/>
</dbReference>
<keyword evidence="2 3" id="KW-0442">Lipid degradation</keyword>
<keyword evidence="6" id="KW-1185">Reference proteome</keyword>
<evidence type="ECO:0000313" key="6">
    <source>
        <dbReference type="Proteomes" id="UP000232323"/>
    </source>
</evidence>
<name>A0A250XGA4_9CHLO</name>
<dbReference type="InterPro" id="IPR033562">
    <property type="entry name" value="PLPL"/>
</dbReference>
<keyword evidence="1 2" id="KW-0443">Lipid metabolism</keyword>
<dbReference type="Proteomes" id="UP000232323">
    <property type="component" value="Unassembled WGS sequence"/>
</dbReference>
<dbReference type="GO" id="GO:0019433">
    <property type="term" value="P:triglyceride catabolic process"/>
    <property type="evidence" value="ECO:0007669"/>
    <property type="project" value="TreeGrafter"/>
</dbReference>
<proteinExistence type="inferred from homology"/>
<dbReference type="GO" id="GO:0005737">
    <property type="term" value="C:cytoplasm"/>
    <property type="evidence" value="ECO:0007669"/>
    <property type="project" value="TreeGrafter"/>
</dbReference>
<dbReference type="SUPFAM" id="SSF52151">
    <property type="entry name" value="FabD/lysophospholipase-like"/>
    <property type="match status" value="1"/>
</dbReference>
<dbReference type="GO" id="GO:0005811">
    <property type="term" value="C:lipid droplet"/>
    <property type="evidence" value="ECO:0007669"/>
    <property type="project" value="TreeGrafter"/>
</dbReference>
<dbReference type="InterPro" id="IPR016035">
    <property type="entry name" value="Acyl_Trfase/lysoPLipase"/>
</dbReference>
<feature type="short sequence motif" description="DGA/G" evidence="2">
    <location>
        <begin position="196"/>
        <end position="198"/>
    </location>
</feature>
<evidence type="ECO:0000313" key="5">
    <source>
        <dbReference type="EMBL" id="GAX82107.1"/>
    </source>
</evidence>
<dbReference type="GO" id="GO:0004806">
    <property type="term" value="F:triacylglycerol lipase activity"/>
    <property type="evidence" value="ECO:0007669"/>
    <property type="project" value="TreeGrafter"/>
</dbReference>
<reference evidence="5 6" key="1">
    <citation type="submission" date="2017-08" db="EMBL/GenBank/DDBJ databases">
        <title>Acidophilic green algal genome provides insights into adaptation to an acidic environment.</title>
        <authorList>
            <person name="Hirooka S."/>
            <person name="Hirose Y."/>
            <person name="Kanesaki Y."/>
            <person name="Higuchi S."/>
            <person name="Fujiwara T."/>
            <person name="Onuma R."/>
            <person name="Era A."/>
            <person name="Ohbayashi R."/>
            <person name="Uzuka A."/>
            <person name="Nozaki H."/>
            <person name="Yoshikawa H."/>
            <person name="Miyagishima S.Y."/>
        </authorList>
    </citation>
    <scope>NUCLEOTIDE SEQUENCE [LARGE SCALE GENOMIC DNA]</scope>
    <source>
        <strain evidence="5 6">NIES-2499</strain>
    </source>
</reference>
<comment type="function">
    <text evidence="3">Lipolytic acyl hydrolase (LAH).</text>
</comment>
<dbReference type="GO" id="GO:0055088">
    <property type="term" value="P:lipid homeostasis"/>
    <property type="evidence" value="ECO:0007669"/>
    <property type="project" value="TreeGrafter"/>
</dbReference>
<evidence type="ECO:0000259" key="4">
    <source>
        <dbReference type="PROSITE" id="PS51635"/>
    </source>
</evidence>
<dbReference type="AlphaFoldDB" id="A0A250XGA4"/>
<dbReference type="InterPro" id="IPR002641">
    <property type="entry name" value="PNPLA_dom"/>
</dbReference>
<dbReference type="OrthoDB" id="197155at2759"/>
<comment type="similarity">
    <text evidence="3">Belongs to the patatin family.</text>
</comment>
<dbReference type="EC" id="3.1.1.-" evidence="3"/>
<dbReference type="GO" id="GO:0016020">
    <property type="term" value="C:membrane"/>
    <property type="evidence" value="ECO:0007669"/>
    <property type="project" value="TreeGrafter"/>
</dbReference>
<feature type="short sequence motif" description="GXSXG" evidence="2">
    <location>
        <begin position="76"/>
        <end position="80"/>
    </location>
</feature>
<feature type="domain" description="PNPLA" evidence="4">
    <location>
        <begin position="42"/>
        <end position="209"/>
    </location>
</feature>
<comment type="domain">
    <text evidence="3">The nitrogen atoms of the two glycine residues in the GGXR motif define the oxyanion hole, and stabilize the oxyanion that forms during the nucleophilic attack by the catalytic serine during substrate cleavage.</text>
</comment>